<gene>
    <name evidence="2" type="ORF">FOY91_19755</name>
</gene>
<dbReference type="InterPro" id="IPR029062">
    <property type="entry name" value="Class_I_gatase-like"/>
</dbReference>
<evidence type="ECO:0000313" key="2">
    <source>
        <dbReference type="EMBL" id="TVV70173.1"/>
    </source>
</evidence>
<proteinExistence type="predicted"/>
<keyword evidence="3" id="KW-1185">Reference proteome</keyword>
<comment type="caution">
    <text evidence="2">The sequence shown here is derived from an EMBL/GenBank/DDBJ whole genome shotgun (WGS) entry which is preliminary data.</text>
</comment>
<dbReference type="CDD" id="cd03139">
    <property type="entry name" value="GATase1_PfpI_2"/>
    <property type="match status" value="1"/>
</dbReference>
<dbReference type="SUPFAM" id="SSF52317">
    <property type="entry name" value="Class I glutamine amidotransferase-like"/>
    <property type="match status" value="1"/>
</dbReference>
<dbReference type="EMBL" id="VNIM01000138">
    <property type="protein sequence ID" value="TVV70173.1"/>
    <property type="molecule type" value="Genomic_DNA"/>
</dbReference>
<sequence length="234" mass="24182">MTTPDAPPLHIGFILFPGITLLDLIGPWEVLTRLNGASCHLVADSLDPVASASGGLATVPTIGFADCPALDVIVVPGGPGHLAAMEDAALLAFLRRQAEGARAVTAVCTGSLVLAAAGLLEGYRATSHWMSRDRLAGFGATPVDARVVVDRDRITGGGVTAGIDFALRLVTLLEGEERARTIQLQIEYAPEPPYAGRPDDADPALVAALHAAMAGYTARMATVDARAAARLARG</sequence>
<name>A0A558QSQ3_9SPHN</name>
<dbReference type="GO" id="GO:0006355">
    <property type="term" value="P:regulation of DNA-templated transcription"/>
    <property type="evidence" value="ECO:0007669"/>
    <property type="project" value="TreeGrafter"/>
</dbReference>
<organism evidence="2 3">
    <name type="scientific">Alterirhizorhabdus solaris</name>
    <dbReference type="NCBI Taxonomy" id="2529389"/>
    <lineage>
        <taxon>Bacteria</taxon>
        <taxon>Pseudomonadati</taxon>
        <taxon>Pseudomonadota</taxon>
        <taxon>Alphaproteobacteria</taxon>
        <taxon>Sphingomonadales</taxon>
        <taxon>Rhizorhabdaceae</taxon>
        <taxon>Alterirhizorhabdus</taxon>
    </lineage>
</organism>
<dbReference type="InterPro" id="IPR052158">
    <property type="entry name" value="INH-QAR"/>
</dbReference>
<dbReference type="InterPro" id="IPR002818">
    <property type="entry name" value="DJ-1/PfpI"/>
</dbReference>
<dbReference type="Proteomes" id="UP000318681">
    <property type="component" value="Unassembled WGS sequence"/>
</dbReference>
<dbReference type="PANTHER" id="PTHR43130">
    <property type="entry name" value="ARAC-FAMILY TRANSCRIPTIONAL REGULATOR"/>
    <property type="match status" value="1"/>
</dbReference>
<reference evidence="2 3" key="1">
    <citation type="submission" date="2019-07" db="EMBL/GenBank/DDBJ databases">
        <title>Sphingomonas solaris sp. nov., isolated from a solar panel from Boston, Massachusetts.</title>
        <authorList>
            <person name="Tanner K."/>
            <person name="Pascual J."/>
            <person name="Mancuso C."/>
            <person name="Pereto J."/>
            <person name="Khalil A."/>
            <person name="Vilanova C."/>
        </authorList>
    </citation>
    <scope>NUCLEOTIDE SEQUENCE [LARGE SCALE GENOMIC DNA]</scope>
    <source>
        <strain evidence="2 3">R4DWN</strain>
    </source>
</reference>
<accession>A0A558QSQ3</accession>
<evidence type="ECO:0000313" key="3">
    <source>
        <dbReference type="Proteomes" id="UP000318681"/>
    </source>
</evidence>
<dbReference type="AlphaFoldDB" id="A0A558QSQ3"/>
<dbReference type="OrthoDB" id="186587at2"/>
<dbReference type="PANTHER" id="PTHR43130:SF2">
    <property type="entry name" value="DJ-1_PFPI DOMAIN-CONTAINING PROTEIN"/>
    <property type="match status" value="1"/>
</dbReference>
<feature type="domain" description="DJ-1/PfpI" evidence="1">
    <location>
        <begin position="12"/>
        <end position="171"/>
    </location>
</feature>
<evidence type="ECO:0000259" key="1">
    <source>
        <dbReference type="Pfam" id="PF01965"/>
    </source>
</evidence>
<protein>
    <submittedName>
        <fullName evidence="2">DJ-1/PfpI family protein</fullName>
    </submittedName>
</protein>
<dbReference type="Gene3D" id="3.40.50.880">
    <property type="match status" value="1"/>
</dbReference>
<dbReference type="RefSeq" id="WP_145155562.1">
    <property type="nucleotide sequence ID" value="NZ_VNIM01000138.1"/>
</dbReference>
<dbReference type="Pfam" id="PF01965">
    <property type="entry name" value="DJ-1_PfpI"/>
    <property type="match status" value="1"/>
</dbReference>